<reference evidence="1 2" key="1">
    <citation type="journal article" date="2018" name="Front. Plant Sci.">
        <title>Red Clover (Trifolium pratense) and Zigzag Clover (T. medium) - A Picture of Genomic Similarities and Differences.</title>
        <authorList>
            <person name="Dluhosova J."/>
            <person name="Istvanek J."/>
            <person name="Nedelnik J."/>
            <person name="Repkova J."/>
        </authorList>
    </citation>
    <scope>NUCLEOTIDE SEQUENCE [LARGE SCALE GENOMIC DNA]</scope>
    <source>
        <strain evidence="2">cv. 10/8</strain>
        <tissue evidence="1">Leaf</tissue>
    </source>
</reference>
<keyword evidence="2" id="KW-1185">Reference proteome</keyword>
<sequence>MALVLGEKKVTSGYLSQQTLIKGIHFHVQHLVSPCLSKTNRIIPEVIECWGVTQGLVQGKNDAVKGTVLERFKEDRHMLNMVGLANSSE</sequence>
<gene>
    <name evidence="1" type="ORF">A2U01_0006898</name>
</gene>
<evidence type="ECO:0000313" key="2">
    <source>
        <dbReference type="Proteomes" id="UP000265520"/>
    </source>
</evidence>
<comment type="caution">
    <text evidence="1">The sequence shown here is derived from an EMBL/GenBank/DDBJ whole genome shotgun (WGS) entry which is preliminary data.</text>
</comment>
<name>A0A392MIH7_9FABA</name>
<accession>A0A392MIH7</accession>
<protein>
    <submittedName>
        <fullName evidence="1">TLD domain-containing protein KIAA1609-like protein</fullName>
    </submittedName>
</protein>
<dbReference type="EMBL" id="LXQA010009629">
    <property type="protein sequence ID" value="MCH86044.1"/>
    <property type="molecule type" value="Genomic_DNA"/>
</dbReference>
<dbReference type="AlphaFoldDB" id="A0A392MIH7"/>
<evidence type="ECO:0000313" key="1">
    <source>
        <dbReference type="EMBL" id="MCH86044.1"/>
    </source>
</evidence>
<dbReference type="Proteomes" id="UP000265520">
    <property type="component" value="Unassembled WGS sequence"/>
</dbReference>
<proteinExistence type="predicted"/>
<organism evidence="1 2">
    <name type="scientific">Trifolium medium</name>
    <dbReference type="NCBI Taxonomy" id="97028"/>
    <lineage>
        <taxon>Eukaryota</taxon>
        <taxon>Viridiplantae</taxon>
        <taxon>Streptophyta</taxon>
        <taxon>Embryophyta</taxon>
        <taxon>Tracheophyta</taxon>
        <taxon>Spermatophyta</taxon>
        <taxon>Magnoliopsida</taxon>
        <taxon>eudicotyledons</taxon>
        <taxon>Gunneridae</taxon>
        <taxon>Pentapetalae</taxon>
        <taxon>rosids</taxon>
        <taxon>fabids</taxon>
        <taxon>Fabales</taxon>
        <taxon>Fabaceae</taxon>
        <taxon>Papilionoideae</taxon>
        <taxon>50 kb inversion clade</taxon>
        <taxon>NPAAA clade</taxon>
        <taxon>Hologalegina</taxon>
        <taxon>IRL clade</taxon>
        <taxon>Trifolieae</taxon>
        <taxon>Trifolium</taxon>
    </lineage>
</organism>